<evidence type="ECO:0000256" key="2">
    <source>
        <dbReference type="SAM" id="SignalP"/>
    </source>
</evidence>
<keyword evidence="2" id="KW-0732">Signal</keyword>
<feature type="signal peptide" evidence="2">
    <location>
        <begin position="1"/>
        <end position="16"/>
    </location>
</feature>
<comment type="caution">
    <text evidence="3">The sequence shown here is derived from an EMBL/GenBank/DDBJ whole genome shotgun (WGS) entry which is preliminary data.</text>
</comment>
<name>A0ABR3RXK8_9PLEO</name>
<dbReference type="Proteomes" id="UP001521222">
    <property type="component" value="Unassembled WGS sequence"/>
</dbReference>
<evidence type="ECO:0000313" key="4">
    <source>
        <dbReference type="Proteomes" id="UP001521222"/>
    </source>
</evidence>
<sequence length="1822" mass="183833">MLATALLLASLPYGLALPQVIPLVSELAPNVTPRPLPLVPAVNASSVTVTGTVIQPSIESAVDDATDAVEDAIQSAASAVESATDAASDTLPTDAPSVLDPEANILPLILPKIWPVETDLPLHEPDFVPSDVPILDPGIGDGSFSGDDLPDTNDLEVIDLPPVGEEIPNSDDGFTAPFPDVSGFADLPEAATVPISTFNAVVQPLLSVIQTLLNSLPGNYAPPFPHILPYPLLPTETPDIFIDPLLPTESPDDTPAATSTGTIDPIAPLVDPIPDSVATDLPFAKRFAKRQDVTDAGLSTNSILELLGPIIEAISALLNQIPGASQVADAVEDALPSTLPIDVPALPVDPPALAIPDISLPDLSAPSNLSADVPAVPDVSDVLPADDLPAPVPELPLPSLPSAVPELPDLTSGIPNEVLNVPVPDDIEGIDWAAFESPPFSDLPPVTQPLDDVIPSDVLNVPVPDFDEFGNPIEAPVDTVSDATGTAPVALPTSLDALGDVEIPADIPVDAPLNAVSDATAAAPIALPTSLDAFDDLNDLLDWPFEDIPETIAPDATGELPGLTDLPIPSDVLNVPVPDLDDQGIPIDVLPAALPTDDVAGLLLPAPALTLSSPSEIIGLAAPTDLLDIPVPEGFEDVAEVPAPTALPAPPLPALEDADIPWDVLNVPVPDLDEFGNPLDTPIEATGVVADAPLPTDLNFFDIPVPEGFEDATDALDLPAPAVPTAVVPDVADVPIPDDILNIPVPDFDENGLPIDDAAAAALPTDAFGAGFPIQALPDVPLVLPTETGPADSLLPAEGLPTDALTGLTAVTTDALSGLPTDILADVVSAPTLPTDALTSLPVPAPAVPAVPAVDNATAVVTAVPIPDIPSVAAPALSSVPTGVVPPVAAPTAAIPTLASVVPTLPVAVPKLPLQLSGVRPPLEKRQLAFLSKPKAPAVAAPAVTTPNPVDTVAIKLIKPLLSLVSALIKTIPVVGPKIPVPDLGAALPALPAVPAVPGIPAVDGVVGGVASSLPVPSVLPALPSLPVPDVASILPVLVPGVASILPAVPALTGVPDVASILPAVPSILPALDVASILPADLSAVGDLTSDLPAVADLTSGLPALPTDALPAVSDLQNNLPAVDTLLPDTLPALTDLSNVGNVASTATGAVSAVPGIGETVSTVTDAVPAAPDVADLLPELPTGPIPRIRKRQLGSFTGVLGGGAPKIPAVGGVFSTATGALGAVPGAGGLLAGTPKLPNLAGIVPAGIVPAAPGLPNLGGVASTVTGALGGGVPKVPDVGGLTSTVTGALGTVPGVGGLAGGLPAVPKVALPFGSAGFPDTAQITDLIGTLTTLINSLLSTVKDTAPVPLPALPVQKRQVGLVGIDKASIPSALAPEVVSTDALYAVIQGLLRVAGQLIANLPVTPLQQVGLINELGNLGKRHLPHFANGLPLGGAVANAVRWNTITSDVPLNTATATGTLKPLQAVAASVLPSLFDLVKTLLTLVPEPLKTPAAAVPGTVLGATFPATNVAAGLTQTLPISAPLIRRAVEEFQQGPASDWEAFLSELDESNQGELHRLVHDSAKAVNNDDLESLTAQLKEDFALLSAETKSKLQSAAPVLANMQKRTMRHGKRADVPGVQSIGPNLDDAQKVDLSFLGATGSLNPFRQPLGNVAPEPLADDVLDASDAPTFPPGELPDSSVDIGTSPEAAALLAAGGLDPYGMNSPVGGSPVDDPSVVDPYADIRPTSWDAALGQAGPEQALEGLDATIQAAKSNKFTERPSNPIPFEPILQGGSAAAAQAAAKGAQQQGVAQEQGEVLKWFYRFVKPSWNKDIDAEIVG</sequence>
<evidence type="ECO:0000256" key="1">
    <source>
        <dbReference type="SAM" id="MobiDB-lite"/>
    </source>
</evidence>
<organism evidence="3 4">
    <name type="scientific">Nothophoma quercina</name>
    <dbReference type="NCBI Taxonomy" id="749835"/>
    <lineage>
        <taxon>Eukaryota</taxon>
        <taxon>Fungi</taxon>
        <taxon>Dikarya</taxon>
        <taxon>Ascomycota</taxon>
        <taxon>Pezizomycotina</taxon>
        <taxon>Dothideomycetes</taxon>
        <taxon>Pleosporomycetidae</taxon>
        <taxon>Pleosporales</taxon>
        <taxon>Pleosporineae</taxon>
        <taxon>Didymellaceae</taxon>
        <taxon>Nothophoma</taxon>
    </lineage>
</organism>
<keyword evidence="4" id="KW-1185">Reference proteome</keyword>
<reference evidence="3 4" key="1">
    <citation type="submission" date="2024-02" db="EMBL/GenBank/DDBJ databases">
        <title>De novo assembly and annotation of 12 fungi associated with fruit tree decline syndrome in Ontario, Canada.</title>
        <authorList>
            <person name="Sulman M."/>
            <person name="Ellouze W."/>
            <person name="Ilyukhin E."/>
        </authorList>
    </citation>
    <scope>NUCLEOTIDE SEQUENCE [LARGE SCALE GENOMIC DNA]</scope>
    <source>
        <strain evidence="3 4">M97-236</strain>
    </source>
</reference>
<feature type="chain" id="PRO_5045048415" evidence="2">
    <location>
        <begin position="17"/>
        <end position="1822"/>
    </location>
</feature>
<dbReference type="EMBL" id="JAKIXB020000004">
    <property type="protein sequence ID" value="KAL1609174.1"/>
    <property type="molecule type" value="Genomic_DNA"/>
</dbReference>
<feature type="region of interest" description="Disordered" evidence="1">
    <location>
        <begin position="246"/>
        <end position="265"/>
    </location>
</feature>
<protein>
    <submittedName>
        <fullName evidence="3">Uncharacterized protein</fullName>
    </submittedName>
</protein>
<evidence type="ECO:0000313" key="3">
    <source>
        <dbReference type="EMBL" id="KAL1609174.1"/>
    </source>
</evidence>
<proteinExistence type="predicted"/>
<gene>
    <name evidence="3" type="ORF">SLS59_001538</name>
</gene>
<accession>A0ABR3RXK8</accession>